<evidence type="ECO:0000313" key="1">
    <source>
        <dbReference type="EMBL" id="KAI3723788.1"/>
    </source>
</evidence>
<dbReference type="EMBL" id="CM042014">
    <property type="protein sequence ID" value="KAI3723788.1"/>
    <property type="molecule type" value="Genomic_DNA"/>
</dbReference>
<organism evidence="1 2">
    <name type="scientific">Cichorium intybus</name>
    <name type="common">Chicory</name>
    <dbReference type="NCBI Taxonomy" id="13427"/>
    <lineage>
        <taxon>Eukaryota</taxon>
        <taxon>Viridiplantae</taxon>
        <taxon>Streptophyta</taxon>
        <taxon>Embryophyta</taxon>
        <taxon>Tracheophyta</taxon>
        <taxon>Spermatophyta</taxon>
        <taxon>Magnoliopsida</taxon>
        <taxon>eudicotyledons</taxon>
        <taxon>Gunneridae</taxon>
        <taxon>Pentapetalae</taxon>
        <taxon>asterids</taxon>
        <taxon>campanulids</taxon>
        <taxon>Asterales</taxon>
        <taxon>Asteraceae</taxon>
        <taxon>Cichorioideae</taxon>
        <taxon>Cichorieae</taxon>
        <taxon>Cichoriinae</taxon>
        <taxon>Cichorium</taxon>
    </lineage>
</organism>
<sequence length="296" mass="32904">MLMERRYSVGRRRIEDLRSKTFATPLIFGASFHAGSLDMGFISFFCSTFLSLIPPPPPINLHRCCWNPSPLHLTKATRKVATESVHLNVSDFLCSCNHDSFPTIASSDCLPYLPPTPPTSQVDNGKTMKSSSSSSRISLEQFVSKMNPLIDMEKFNKRTYSKILKPGFVETTLTDGLFFLLVQVKDSGSGIKQQDIPHIFTKFSEPRSATNRINGGAGLGLAICKRFANIMGGHIWIESGGLGKGTTVAFLVKLGHCNYQNEMPVKARVHQGSGELIKHRLVEREGYSFPFDHKTF</sequence>
<reference evidence="2" key="1">
    <citation type="journal article" date="2022" name="Mol. Ecol. Resour.">
        <title>The genomes of chicory, endive, great burdock and yacon provide insights into Asteraceae palaeo-polyploidization history and plant inulin production.</title>
        <authorList>
            <person name="Fan W."/>
            <person name="Wang S."/>
            <person name="Wang H."/>
            <person name="Wang A."/>
            <person name="Jiang F."/>
            <person name="Liu H."/>
            <person name="Zhao H."/>
            <person name="Xu D."/>
            <person name="Zhang Y."/>
        </authorList>
    </citation>
    <scope>NUCLEOTIDE SEQUENCE [LARGE SCALE GENOMIC DNA]</scope>
    <source>
        <strain evidence="2">cv. Punajuju</strain>
    </source>
</reference>
<accession>A0ACB9BPC6</accession>
<comment type="caution">
    <text evidence="1">The sequence shown here is derived from an EMBL/GenBank/DDBJ whole genome shotgun (WGS) entry which is preliminary data.</text>
</comment>
<keyword evidence="2" id="KW-1185">Reference proteome</keyword>
<protein>
    <submittedName>
        <fullName evidence="1">Uncharacterized protein</fullName>
    </submittedName>
</protein>
<evidence type="ECO:0000313" key="2">
    <source>
        <dbReference type="Proteomes" id="UP001055811"/>
    </source>
</evidence>
<proteinExistence type="predicted"/>
<dbReference type="Proteomes" id="UP001055811">
    <property type="component" value="Linkage Group LG06"/>
</dbReference>
<name>A0ACB9BPC6_CICIN</name>
<gene>
    <name evidence="1" type="ORF">L2E82_35546</name>
</gene>
<reference evidence="1 2" key="2">
    <citation type="journal article" date="2022" name="Mol. Ecol. Resour.">
        <title>The genomes of chicory, endive, great burdock and yacon provide insights into Asteraceae paleo-polyploidization history and plant inulin production.</title>
        <authorList>
            <person name="Fan W."/>
            <person name="Wang S."/>
            <person name="Wang H."/>
            <person name="Wang A."/>
            <person name="Jiang F."/>
            <person name="Liu H."/>
            <person name="Zhao H."/>
            <person name="Xu D."/>
            <person name="Zhang Y."/>
        </authorList>
    </citation>
    <scope>NUCLEOTIDE SEQUENCE [LARGE SCALE GENOMIC DNA]</scope>
    <source>
        <strain evidence="2">cv. Punajuju</strain>
        <tissue evidence="1">Leaves</tissue>
    </source>
</reference>